<dbReference type="InterPro" id="IPR000873">
    <property type="entry name" value="AMP-dep_synth/lig_dom"/>
</dbReference>
<dbReference type="GO" id="GO:0031956">
    <property type="term" value="F:medium-chain fatty acid-CoA ligase activity"/>
    <property type="evidence" value="ECO:0007669"/>
    <property type="project" value="TreeGrafter"/>
</dbReference>
<dbReference type="SUPFAM" id="SSF56801">
    <property type="entry name" value="Acetyl-CoA synthetase-like"/>
    <property type="match status" value="1"/>
</dbReference>
<evidence type="ECO:0000313" key="5">
    <source>
        <dbReference type="Proteomes" id="UP000442990"/>
    </source>
</evidence>
<dbReference type="Gene3D" id="3.30.300.30">
    <property type="match status" value="1"/>
</dbReference>
<comment type="similarity">
    <text evidence="1">Belongs to the ATP-dependent AMP-binding enzyme family.</text>
</comment>
<dbReference type="PANTHER" id="PTHR43201">
    <property type="entry name" value="ACYL-COA SYNTHETASE"/>
    <property type="match status" value="1"/>
</dbReference>
<gene>
    <name evidence="4" type="ORF">F8144_11680</name>
</gene>
<keyword evidence="5" id="KW-1185">Reference proteome</keyword>
<dbReference type="CDD" id="cd04433">
    <property type="entry name" value="AFD_class_I"/>
    <property type="match status" value="1"/>
</dbReference>
<dbReference type="PANTHER" id="PTHR43201:SF8">
    <property type="entry name" value="ACYL-COA SYNTHETASE FAMILY MEMBER 3"/>
    <property type="match status" value="1"/>
</dbReference>
<sequence length="448" mass="49301">MSHPFLDRLKTFGDTEAVVFEGRSHGYDELLRLVDDWRGFLDRHQVAAGEVVTLEGAYSPGACAGLLALIERGAVVVPLSAIPAAKRAEFLDVAQVEVVIEVDANGGAHRAERTGREATHELYEQLRATGHPGLVLFSSGTTGRSKASVLDFEKVLGRYGEPTRPGRILSFLSLDHIGGVNTLLHTLSQGGTVITVAERTPDSVFRAVDEHRVEILPTTPTFLNMVLISGAHERHATDSLRLVTYGTEPMPLQTLQRLARALPEVRLKQTYGLSELGILPTRSRGDDTLWVKLGDSGFDHKIIDNVLWIRSEMAMLGYLNAPAPFDEEGYFNTQDVVEVDGDWVRILGRNSEIINVGGEKVYPSEVESVLLQLDNIAEATVSGRPSPVTGMVVKATVQLVEDEDRRDVTRRVREFCAQRLEPYKVPALVEIAAAPLHSDRYKKIRSVA</sequence>
<dbReference type="Pfam" id="PF00501">
    <property type="entry name" value="AMP-binding"/>
    <property type="match status" value="1"/>
</dbReference>
<feature type="domain" description="AMP-binding enzyme C-terminal" evidence="3">
    <location>
        <begin position="365"/>
        <end position="432"/>
    </location>
</feature>
<protein>
    <submittedName>
        <fullName evidence="4">Long-chain fatty acid--CoA ligase</fullName>
    </submittedName>
</protein>
<proteinExistence type="inferred from homology"/>
<comment type="caution">
    <text evidence="4">The sequence shown here is derived from an EMBL/GenBank/DDBJ whole genome shotgun (WGS) entry which is preliminary data.</text>
</comment>
<organism evidence="4 5">
    <name type="scientific">Streptomyces triticiradicis</name>
    <dbReference type="NCBI Taxonomy" id="2651189"/>
    <lineage>
        <taxon>Bacteria</taxon>
        <taxon>Bacillati</taxon>
        <taxon>Actinomycetota</taxon>
        <taxon>Actinomycetes</taxon>
        <taxon>Kitasatosporales</taxon>
        <taxon>Streptomycetaceae</taxon>
        <taxon>Streptomyces</taxon>
    </lineage>
</organism>
<evidence type="ECO:0000313" key="4">
    <source>
        <dbReference type="EMBL" id="KAB1988716.1"/>
    </source>
</evidence>
<keyword evidence="4" id="KW-0436">Ligase</keyword>
<feature type="domain" description="AMP-dependent synthetase/ligase" evidence="2">
    <location>
        <begin position="8"/>
        <end position="282"/>
    </location>
</feature>
<dbReference type="InterPro" id="IPR045851">
    <property type="entry name" value="AMP-bd_C_sf"/>
</dbReference>
<evidence type="ECO:0000259" key="2">
    <source>
        <dbReference type="Pfam" id="PF00501"/>
    </source>
</evidence>
<dbReference type="InterPro" id="IPR042099">
    <property type="entry name" value="ANL_N_sf"/>
</dbReference>
<dbReference type="Pfam" id="PF13193">
    <property type="entry name" value="AMP-binding_C"/>
    <property type="match status" value="1"/>
</dbReference>
<dbReference type="InterPro" id="IPR020845">
    <property type="entry name" value="AMP-binding_CS"/>
</dbReference>
<evidence type="ECO:0000256" key="1">
    <source>
        <dbReference type="ARBA" id="ARBA00006432"/>
    </source>
</evidence>
<dbReference type="GO" id="GO:0006631">
    <property type="term" value="P:fatty acid metabolic process"/>
    <property type="evidence" value="ECO:0007669"/>
    <property type="project" value="TreeGrafter"/>
</dbReference>
<dbReference type="Gene3D" id="3.40.50.12780">
    <property type="entry name" value="N-terminal domain of ligase-like"/>
    <property type="match status" value="1"/>
</dbReference>
<dbReference type="EMBL" id="WBKG01000007">
    <property type="protein sequence ID" value="KAB1988716.1"/>
    <property type="molecule type" value="Genomic_DNA"/>
</dbReference>
<evidence type="ECO:0000259" key="3">
    <source>
        <dbReference type="Pfam" id="PF13193"/>
    </source>
</evidence>
<dbReference type="InterPro" id="IPR025110">
    <property type="entry name" value="AMP-bd_C"/>
</dbReference>
<dbReference type="Proteomes" id="UP000442990">
    <property type="component" value="Unassembled WGS sequence"/>
</dbReference>
<name>A0A7J5DJ46_9ACTN</name>
<reference evidence="4 5" key="1">
    <citation type="submission" date="2019-09" db="EMBL/GenBank/DDBJ databases">
        <title>Isolation and identification of active actinomycetes.</title>
        <authorList>
            <person name="Yu Z."/>
            <person name="Han C."/>
            <person name="Yu B."/>
        </authorList>
    </citation>
    <scope>NUCLEOTIDE SEQUENCE [LARGE SCALE GENOMIC DNA]</scope>
    <source>
        <strain evidence="4 5">NEAU-H2</strain>
    </source>
</reference>
<accession>A0A7J5DJ46</accession>
<dbReference type="RefSeq" id="WP_151469194.1">
    <property type="nucleotide sequence ID" value="NZ_WBKG01000007.1"/>
</dbReference>
<dbReference type="AlphaFoldDB" id="A0A7J5DJ46"/>
<dbReference type="PROSITE" id="PS00455">
    <property type="entry name" value="AMP_BINDING"/>
    <property type="match status" value="1"/>
</dbReference>